<dbReference type="KEGG" id="mpsy:CEK71_00420"/>
<keyword evidence="2" id="KW-0732">Signal</keyword>
<gene>
    <name evidence="3" type="ORF">CEK71_00420</name>
</gene>
<keyword evidence="1" id="KW-0812">Transmembrane</keyword>
<evidence type="ECO:0000256" key="2">
    <source>
        <dbReference type="SAM" id="SignalP"/>
    </source>
</evidence>
<protein>
    <submittedName>
        <fullName evidence="3">Uncharacterized protein</fullName>
    </submittedName>
</protein>
<evidence type="ECO:0000313" key="4">
    <source>
        <dbReference type="Proteomes" id="UP000197019"/>
    </source>
</evidence>
<keyword evidence="1" id="KW-1133">Transmembrane helix</keyword>
<evidence type="ECO:0000256" key="1">
    <source>
        <dbReference type="SAM" id="Phobius"/>
    </source>
</evidence>
<keyword evidence="4" id="KW-1185">Reference proteome</keyword>
<sequence length="233" mass="23828">MNNVKKNNLINGLFATLLIASPLAGADQKYPAADFQPQVVFQDNDLIAKSGSASKPAAKVAEASASNEVDAKYPAANFQPQVVYSDPNYKPGAVAPAKASKSESVSESAAVETPIESTSVAAAAKEESQSTYLIGLIALGLVGGFLFKGQTKCSGKKAAASPAPAPVAKGGLTGVSRYLNKVSGTGVSRYLEKQVKAAPSTGVAKYLAKQVTVAKSTAAGAATGVEKYMRNRG</sequence>
<organism evidence="3 4">
    <name type="scientific">Methylovulum psychrotolerans</name>
    <dbReference type="NCBI Taxonomy" id="1704499"/>
    <lineage>
        <taxon>Bacteria</taxon>
        <taxon>Pseudomonadati</taxon>
        <taxon>Pseudomonadota</taxon>
        <taxon>Gammaproteobacteria</taxon>
        <taxon>Methylococcales</taxon>
        <taxon>Methylococcaceae</taxon>
        <taxon>Methylovulum</taxon>
    </lineage>
</organism>
<dbReference type="AlphaFoldDB" id="A0A1Z4BTW8"/>
<feature type="chain" id="PRO_5013278040" evidence="2">
    <location>
        <begin position="27"/>
        <end position="233"/>
    </location>
</feature>
<keyword evidence="1" id="KW-0472">Membrane</keyword>
<dbReference type="Proteomes" id="UP000197019">
    <property type="component" value="Chromosome"/>
</dbReference>
<name>A0A1Z4BTW8_9GAMM</name>
<evidence type="ECO:0000313" key="3">
    <source>
        <dbReference type="EMBL" id="ASF44649.1"/>
    </source>
</evidence>
<feature type="signal peptide" evidence="2">
    <location>
        <begin position="1"/>
        <end position="26"/>
    </location>
</feature>
<proteinExistence type="predicted"/>
<accession>A0A1Z4BTW8</accession>
<feature type="transmembrane region" description="Helical" evidence="1">
    <location>
        <begin position="130"/>
        <end position="147"/>
    </location>
</feature>
<dbReference type="EMBL" id="CP022129">
    <property type="protein sequence ID" value="ASF44649.1"/>
    <property type="molecule type" value="Genomic_DNA"/>
</dbReference>
<reference evidence="3 4" key="1">
    <citation type="submission" date="2017-06" db="EMBL/GenBank/DDBJ databases">
        <title>Genome Sequencing of the methanotroph Methylovulum psychrotolerants str. HV10-M2 isolated from a high-altitude environment.</title>
        <authorList>
            <person name="Mateos-Rivera A."/>
        </authorList>
    </citation>
    <scope>NUCLEOTIDE SEQUENCE [LARGE SCALE GENOMIC DNA]</scope>
    <source>
        <strain evidence="3 4">HV10_M2</strain>
    </source>
</reference>